<name>A0A085WK22_9BACT</name>
<sequence>MARPIESGSADVAAREAARRAAEEAARRAAEEAARRAAEEAARRAAEAKNNQVTNKATTPEKPVATRDEFAATSTPQAKGPDLEGGKPTESKLPEKPEDLPKLFPELKDKPKEVLQKTYDSMKKLTEGDFSEKATALGELSKTFPDTTKNVLTKLGIQDNKLAKLATNSDALSALGKLTSKDSSTADKASAALELANAAGDIFKPEDLKGVLNHALNGLPAGAKLAEAIGAFTDPNKSALDKTKASLELASALKDFAGKSFPQVENTLRKLDGTFRAANAAVKLLDPEASAKDKALAAAQLAAELPDLKKDLTEFKNLLKQNGVKGADAAVDEGARLADAVVKGLDPAVAQKLTPDQLKGLQDVAAKVGPENLEGVLKGIQDPKALEALTGQLDKLDADSGKRLLKTLGGMEHGNLAKVLTDPKTAEQLGTLATKLDDEAAELVGKLAKDMDVDGLKTLMKFTDGVSGDVLKTGLKGLKPLLEEGGGKLVGKGLKLLDDMLGKMGVKVTGEVAGKVFKNLAKAIPLAGAVPGLIDAGKYAKEAMDLRDKNKDLGFFALVGANLNAADAVVGTALDFTGVGAAVDLGAGAAFGVAELALDLAFDAEKKKMEADPQNYQAPDWMKAVNLGAAAAMGPAGMTQLAAYYGPEGAAELTQWGIEKGAKGAVKLAEFAGVSAANATGDGMKLTAGFIHGLADVIRNPSKYGEAVATKARDAFNAAMEKGGEIAAEAKKVLGNVIDEAKQLGEKGLDTLKFIAQNPGEAAKMALDGVKSMVDKGMELAQQGKEALLKKATETLDALKTGWENLKGAAKEKAAELINGAKEGIQSALNKAKELGEKGLETLKWAATHPGEVGEMAKKAFTDLMAKGGEVAKKAWDGLKSLGAKGLEVAEAAVKGLKDAGGKAVETLKYIAENPGEAAAKVRDWAGQTLSDMARKGGEMAKEAATAIKDFVDRRVDWAKQFATDLLKDGVESFKEVAKAWGQNLTEGGKEILGALKDLGGAGVNALQDLAKAGGQLAEAAVGYLGDLAKMGVDAAKGALEGLANFGGEVGRLASGAFDAVKNATNGEMSVFGHKVDVNPFW</sequence>
<reference evidence="2 3" key="1">
    <citation type="submission" date="2014-04" db="EMBL/GenBank/DDBJ databases">
        <title>Genome assembly of Hyalangium minutum DSM 14724.</title>
        <authorList>
            <person name="Sharma G."/>
            <person name="Subramanian S."/>
        </authorList>
    </citation>
    <scope>NUCLEOTIDE SEQUENCE [LARGE SCALE GENOMIC DNA]</scope>
    <source>
        <strain evidence="2 3">DSM 14724</strain>
    </source>
</reference>
<gene>
    <name evidence="2" type="ORF">DB31_7272</name>
</gene>
<dbReference type="OrthoDB" id="5477846at2"/>
<keyword evidence="3" id="KW-1185">Reference proteome</keyword>
<evidence type="ECO:0000313" key="3">
    <source>
        <dbReference type="Proteomes" id="UP000028725"/>
    </source>
</evidence>
<dbReference type="EMBL" id="JMCB01000006">
    <property type="protein sequence ID" value="KFE68035.1"/>
    <property type="molecule type" value="Genomic_DNA"/>
</dbReference>
<evidence type="ECO:0000313" key="2">
    <source>
        <dbReference type="EMBL" id="KFE68035.1"/>
    </source>
</evidence>
<proteinExistence type="predicted"/>
<dbReference type="AlphaFoldDB" id="A0A085WK22"/>
<organism evidence="2 3">
    <name type="scientific">Hyalangium minutum</name>
    <dbReference type="NCBI Taxonomy" id="394096"/>
    <lineage>
        <taxon>Bacteria</taxon>
        <taxon>Pseudomonadati</taxon>
        <taxon>Myxococcota</taxon>
        <taxon>Myxococcia</taxon>
        <taxon>Myxococcales</taxon>
        <taxon>Cystobacterineae</taxon>
        <taxon>Archangiaceae</taxon>
        <taxon>Hyalangium</taxon>
    </lineage>
</organism>
<accession>A0A085WK22</accession>
<feature type="compositionally biased region" description="Polar residues" evidence="1">
    <location>
        <begin position="49"/>
        <end position="58"/>
    </location>
</feature>
<evidence type="ECO:0000256" key="1">
    <source>
        <dbReference type="SAM" id="MobiDB-lite"/>
    </source>
</evidence>
<feature type="compositionally biased region" description="Basic and acidic residues" evidence="1">
    <location>
        <begin position="81"/>
        <end position="111"/>
    </location>
</feature>
<feature type="compositionally biased region" description="Basic and acidic residues" evidence="1">
    <location>
        <begin position="13"/>
        <end position="47"/>
    </location>
</feature>
<comment type="caution">
    <text evidence="2">The sequence shown here is derived from an EMBL/GenBank/DDBJ whole genome shotgun (WGS) entry which is preliminary data.</text>
</comment>
<dbReference type="Proteomes" id="UP000028725">
    <property type="component" value="Unassembled WGS sequence"/>
</dbReference>
<feature type="region of interest" description="Disordered" evidence="1">
    <location>
        <begin position="1"/>
        <end position="111"/>
    </location>
</feature>
<protein>
    <recommendedName>
        <fullName evidence="4">Dauer Up-regulated</fullName>
    </recommendedName>
</protein>
<dbReference type="RefSeq" id="WP_044188461.1">
    <property type="nucleotide sequence ID" value="NZ_JMCB01000006.1"/>
</dbReference>
<evidence type="ECO:0008006" key="4">
    <source>
        <dbReference type="Google" id="ProtNLM"/>
    </source>
</evidence>